<dbReference type="RefSeq" id="WP_048641937.1">
    <property type="nucleotide sequence ID" value="NZ_CP012040.1"/>
</dbReference>
<reference evidence="2 3" key="1">
    <citation type="submission" date="2015-07" db="EMBL/GenBank/DDBJ databases">
        <authorList>
            <person name="Kim K.M."/>
        </authorList>
    </citation>
    <scope>NUCLEOTIDE SEQUENCE [LARGE SCALE GENOMIC DNA]</scope>
    <source>
        <strain evidence="2 3">KCTC 12363</strain>
    </source>
</reference>
<dbReference type="PANTHER" id="PTHR41339">
    <property type="entry name" value="LIPL48"/>
    <property type="match status" value="1"/>
</dbReference>
<dbReference type="InterPro" id="IPR011050">
    <property type="entry name" value="Pectin_lyase_fold/virulence"/>
</dbReference>
<organism evidence="2 3">
    <name type="scientific">Cyclobacterium amurskyense</name>
    <dbReference type="NCBI Taxonomy" id="320787"/>
    <lineage>
        <taxon>Bacteria</taxon>
        <taxon>Pseudomonadati</taxon>
        <taxon>Bacteroidota</taxon>
        <taxon>Cytophagia</taxon>
        <taxon>Cytophagales</taxon>
        <taxon>Cyclobacteriaceae</taxon>
        <taxon>Cyclobacterium</taxon>
    </lineage>
</organism>
<keyword evidence="3" id="KW-1185">Reference proteome</keyword>
<feature type="signal peptide" evidence="1">
    <location>
        <begin position="1"/>
        <end position="22"/>
    </location>
</feature>
<dbReference type="AlphaFoldDB" id="A0A0H4PB10"/>
<name>A0A0H4PB10_9BACT</name>
<evidence type="ECO:0000313" key="3">
    <source>
        <dbReference type="Proteomes" id="UP000036520"/>
    </source>
</evidence>
<dbReference type="PANTHER" id="PTHR41339:SF1">
    <property type="entry name" value="SECRETED PROTEIN"/>
    <property type="match status" value="1"/>
</dbReference>
<gene>
    <name evidence="2" type="ORF">CA2015_2200</name>
</gene>
<sequence length="501" mass="51943">MKKLFNWMMIATVAAVLMTACTEEETPNNSVAISGVPATAVVEAGQSVAPVTATITAADGLSTLVVRKDGATVETINFNGEVTANHEFTYQTTAEDADKNLVFEFVATDKNGDTQTSTYVLTVGEIASVIKIENNITADEEWETGKVYVLSGRIAVTAGVTLKINPGVIVKGEAGSGSNATALVIARGAKIEAVGTADQPIIFTSIADEIAPGMVASPNLDPDIDGLWGGLLVLGKAPGSFAGDVTEVQIEGIPPSDSNGLYGGDDPEDYSGIIKYVSIRHGGANIGEGNEINGLTLGGVGSQTIIENVEVIANQDDGIEWFGGTVSVKNALIWNSGDDALDTDQAWAGTLDNFIVITGSATDHALEIDGPEGAYNAGHTVQNGTIVGNDVSELGDFRDGARGTFKNILFKSFADPATTDGRGDLSLSGDKSLENFENSILAFENLEIVIAEGVSLSSVFKHGTSAHASTVADDASTVGADKAAFSDWTWAAEAGKLTDLK</sequence>
<keyword evidence="2" id="KW-0449">Lipoprotein</keyword>
<proteinExistence type="predicted"/>
<dbReference type="STRING" id="320787.CA2015_2200"/>
<accession>A0A0H4PB10</accession>
<dbReference type="PATRIC" id="fig|320787.5.peg.2418"/>
<evidence type="ECO:0000256" key="1">
    <source>
        <dbReference type="SAM" id="SignalP"/>
    </source>
</evidence>
<dbReference type="EMBL" id="CP012040">
    <property type="protein sequence ID" value="AKP51621.1"/>
    <property type="molecule type" value="Genomic_DNA"/>
</dbReference>
<protein>
    <submittedName>
        <fullName evidence="2">Putative outer membrane lipoprotein</fullName>
    </submittedName>
</protein>
<dbReference type="OrthoDB" id="1521716at2"/>
<evidence type="ECO:0000313" key="2">
    <source>
        <dbReference type="EMBL" id="AKP51621.1"/>
    </source>
</evidence>
<dbReference type="Proteomes" id="UP000036520">
    <property type="component" value="Chromosome"/>
</dbReference>
<dbReference type="SUPFAM" id="SSF51126">
    <property type="entry name" value="Pectin lyase-like"/>
    <property type="match status" value="1"/>
</dbReference>
<dbReference type="KEGG" id="camu:CA2015_2200"/>
<dbReference type="PROSITE" id="PS51257">
    <property type="entry name" value="PROKAR_LIPOPROTEIN"/>
    <property type="match status" value="1"/>
</dbReference>
<keyword evidence="1" id="KW-0732">Signal</keyword>
<feature type="chain" id="PRO_5005208521" evidence="1">
    <location>
        <begin position="23"/>
        <end position="501"/>
    </location>
</feature>